<dbReference type="KEGG" id="mbd:MEBOL_008091"/>
<proteinExistence type="predicted"/>
<evidence type="ECO:0000313" key="3">
    <source>
        <dbReference type="Proteomes" id="UP000217289"/>
    </source>
</evidence>
<dbReference type="Proteomes" id="UP000217289">
    <property type="component" value="Chromosome"/>
</dbReference>
<sequence length="135" mass="13218">MRHIKGVCIGAIAAALLLGTGCKPNQPVRPQNPSMEQGTGGSSIQSPESTDSAMGTGTGGSGLSNDTGSSPYMGTHDAGTGGVQGQEPGGMGGSGPTGSGTQQDNNTREPAPGTTQGNDASHRNTDPGADQGPNR</sequence>
<protein>
    <recommendedName>
        <fullName evidence="4">Lipoprotein</fullName>
    </recommendedName>
</protein>
<gene>
    <name evidence="2" type="ORF">MEBOL_008091</name>
</gene>
<feature type="compositionally biased region" description="Gly residues" evidence="1">
    <location>
        <begin position="79"/>
        <end position="98"/>
    </location>
</feature>
<dbReference type="RefSeq" id="WP_095982470.1">
    <property type="nucleotide sequence ID" value="NZ_CP022163.1"/>
</dbReference>
<dbReference type="AlphaFoldDB" id="A0A250IUH8"/>
<dbReference type="PROSITE" id="PS51257">
    <property type="entry name" value="PROKAR_LIPOPROTEIN"/>
    <property type="match status" value="1"/>
</dbReference>
<evidence type="ECO:0008006" key="4">
    <source>
        <dbReference type="Google" id="ProtNLM"/>
    </source>
</evidence>
<dbReference type="EMBL" id="CP022163">
    <property type="protein sequence ID" value="ATB34586.1"/>
    <property type="molecule type" value="Genomic_DNA"/>
</dbReference>
<accession>A0A250IUH8</accession>
<evidence type="ECO:0000313" key="2">
    <source>
        <dbReference type="EMBL" id="ATB34586.1"/>
    </source>
</evidence>
<feature type="region of interest" description="Disordered" evidence="1">
    <location>
        <begin position="23"/>
        <end position="135"/>
    </location>
</feature>
<name>A0A250IUH8_9BACT</name>
<feature type="compositionally biased region" description="Polar residues" evidence="1">
    <location>
        <begin position="28"/>
        <end position="55"/>
    </location>
</feature>
<reference evidence="2 3" key="1">
    <citation type="submission" date="2017-06" db="EMBL/GenBank/DDBJ databases">
        <authorList>
            <person name="Kim H.J."/>
            <person name="Triplett B.A."/>
        </authorList>
    </citation>
    <scope>NUCLEOTIDE SEQUENCE [LARGE SCALE GENOMIC DNA]</scope>
    <source>
        <strain evidence="2 3">DSM 14713</strain>
    </source>
</reference>
<keyword evidence="3" id="KW-1185">Reference proteome</keyword>
<feature type="compositionally biased region" description="Polar residues" evidence="1">
    <location>
        <begin position="63"/>
        <end position="72"/>
    </location>
</feature>
<organism evidence="2 3">
    <name type="scientific">Melittangium boletus DSM 14713</name>
    <dbReference type="NCBI Taxonomy" id="1294270"/>
    <lineage>
        <taxon>Bacteria</taxon>
        <taxon>Pseudomonadati</taxon>
        <taxon>Myxococcota</taxon>
        <taxon>Myxococcia</taxon>
        <taxon>Myxococcales</taxon>
        <taxon>Cystobacterineae</taxon>
        <taxon>Archangiaceae</taxon>
        <taxon>Melittangium</taxon>
    </lineage>
</organism>
<evidence type="ECO:0000256" key="1">
    <source>
        <dbReference type="SAM" id="MobiDB-lite"/>
    </source>
</evidence>